<evidence type="ECO:0000313" key="10">
    <source>
        <dbReference type="EMBL" id="PKV75159.1"/>
    </source>
</evidence>
<dbReference type="Proteomes" id="UP000233782">
    <property type="component" value="Unassembled WGS sequence"/>
</dbReference>
<feature type="transmembrane region" description="Helical" evidence="9">
    <location>
        <begin position="12"/>
        <end position="29"/>
    </location>
</feature>
<accession>A0A2N3V0K5</accession>
<comment type="caution">
    <text evidence="10">The sequence shown here is derived from an EMBL/GenBank/DDBJ whole genome shotgun (WGS) entry which is preliminary data.</text>
</comment>
<evidence type="ECO:0000256" key="8">
    <source>
        <dbReference type="ARBA" id="ARBA00035655"/>
    </source>
</evidence>
<feature type="transmembrane region" description="Helical" evidence="9">
    <location>
        <begin position="160"/>
        <end position="184"/>
    </location>
</feature>
<evidence type="ECO:0000256" key="4">
    <source>
        <dbReference type="ARBA" id="ARBA00022519"/>
    </source>
</evidence>
<dbReference type="AlphaFoldDB" id="A0A2N3V0K5"/>
<keyword evidence="4" id="KW-0997">Cell inner membrane</keyword>
<reference evidence="10 11" key="1">
    <citation type="submission" date="2017-12" db="EMBL/GenBank/DDBJ databases">
        <title>Genomic Encyclopedia of Type Strains, Phase III (KMG-III): the genomes of soil and plant-associated and newly described type strains.</title>
        <authorList>
            <person name="Whitman W."/>
        </authorList>
    </citation>
    <scope>NUCLEOTIDE SEQUENCE [LARGE SCALE GENOMIC DNA]</scope>
    <source>
        <strain evidence="10 11">LP43</strain>
    </source>
</reference>
<dbReference type="InterPro" id="IPR007272">
    <property type="entry name" value="Sulf_transp_TsuA/YedE"/>
</dbReference>
<keyword evidence="11" id="KW-1185">Reference proteome</keyword>
<evidence type="ECO:0000256" key="6">
    <source>
        <dbReference type="ARBA" id="ARBA00022989"/>
    </source>
</evidence>
<evidence type="ECO:0008006" key="12">
    <source>
        <dbReference type="Google" id="ProtNLM"/>
    </source>
</evidence>
<gene>
    <name evidence="10" type="ORF">BD749_0097</name>
</gene>
<keyword evidence="7 9" id="KW-0472">Membrane</keyword>
<dbReference type="EMBL" id="PJMU01000001">
    <property type="protein sequence ID" value="PKV75159.1"/>
    <property type="molecule type" value="Genomic_DNA"/>
</dbReference>
<evidence type="ECO:0000256" key="9">
    <source>
        <dbReference type="SAM" id="Phobius"/>
    </source>
</evidence>
<dbReference type="PANTHER" id="PTHR30574">
    <property type="entry name" value="INNER MEMBRANE PROTEIN YEDE"/>
    <property type="match status" value="1"/>
</dbReference>
<sequence>MLELISQPWPWYTSGIVIAFVMVLLLFFGKSFGFSANLRTICSACGAGKTVKFFDFDWRAQTWNLLFLVGAIIGGFISAEFLSSGEPVQISQATIQDLQQLGISAPDGMQPTEIFSLSAAFTLKGFLILLLGGFAIGFGARYAGGCTSGHAISGISNLQLPSLIAVIGFFIGGLITTFVLLPLIF</sequence>
<keyword evidence="5 9" id="KW-0812">Transmembrane</keyword>
<dbReference type="RefSeq" id="WP_143741202.1">
    <property type="nucleotide sequence ID" value="NZ_PJMU01000001.1"/>
</dbReference>
<organism evidence="10 11">
    <name type="scientific">Pontibacter ramchanderi</name>
    <dbReference type="NCBI Taxonomy" id="1179743"/>
    <lineage>
        <taxon>Bacteria</taxon>
        <taxon>Pseudomonadati</taxon>
        <taxon>Bacteroidota</taxon>
        <taxon>Cytophagia</taxon>
        <taxon>Cytophagales</taxon>
        <taxon>Hymenobacteraceae</taxon>
        <taxon>Pontibacter</taxon>
    </lineage>
</organism>
<comment type="similarity">
    <text evidence="8">Belongs to the TsuA/YedE (TC 9.B.102) family.</text>
</comment>
<evidence type="ECO:0000256" key="7">
    <source>
        <dbReference type="ARBA" id="ARBA00023136"/>
    </source>
</evidence>
<dbReference type="GO" id="GO:0005886">
    <property type="term" value="C:plasma membrane"/>
    <property type="evidence" value="ECO:0007669"/>
    <property type="project" value="UniProtKB-SubCell"/>
</dbReference>
<keyword evidence="3" id="KW-1003">Cell membrane</keyword>
<evidence type="ECO:0000256" key="1">
    <source>
        <dbReference type="ARBA" id="ARBA00004429"/>
    </source>
</evidence>
<dbReference type="PANTHER" id="PTHR30574:SF1">
    <property type="entry name" value="SULPHUR TRANSPORT DOMAIN-CONTAINING PROTEIN"/>
    <property type="match status" value="1"/>
</dbReference>
<keyword evidence="2" id="KW-0813">Transport</keyword>
<dbReference type="OrthoDB" id="9814020at2"/>
<evidence type="ECO:0000256" key="3">
    <source>
        <dbReference type="ARBA" id="ARBA00022475"/>
    </source>
</evidence>
<evidence type="ECO:0000256" key="5">
    <source>
        <dbReference type="ARBA" id="ARBA00022692"/>
    </source>
</evidence>
<feature type="transmembrane region" description="Helical" evidence="9">
    <location>
        <begin position="62"/>
        <end position="82"/>
    </location>
</feature>
<evidence type="ECO:0000313" key="11">
    <source>
        <dbReference type="Proteomes" id="UP000233782"/>
    </source>
</evidence>
<proteinExistence type="inferred from homology"/>
<protein>
    <recommendedName>
        <fullName evidence="12">Sulphur transport domain-containing protein</fullName>
    </recommendedName>
</protein>
<evidence type="ECO:0000256" key="2">
    <source>
        <dbReference type="ARBA" id="ARBA00022448"/>
    </source>
</evidence>
<dbReference type="Pfam" id="PF04143">
    <property type="entry name" value="Sulf_transp"/>
    <property type="match status" value="1"/>
</dbReference>
<feature type="transmembrane region" description="Helical" evidence="9">
    <location>
        <begin position="114"/>
        <end position="139"/>
    </location>
</feature>
<comment type="subcellular location">
    <subcellularLocation>
        <location evidence="1">Cell inner membrane</location>
        <topology evidence="1">Multi-pass membrane protein</topology>
    </subcellularLocation>
</comment>
<keyword evidence="6 9" id="KW-1133">Transmembrane helix</keyword>
<name>A0A2N3V0K5_9BACT</name>